<name>A0A127HQI9_PSEAZ</name>
<proteinExistence type="predicted"/>
<dbReference type="AlphaFoldDB" id="A0A127HQI9"/>
<dbReference type="KEGG" id="pazo:AYR47_00305"/>
<evidence type="ECO:0000313" key="1">
    <source>
        <dbReference type="EMBL" id="AMN76864.1"/>
    </source>
</evidence>
<dbReference type="Proteomes" id="UP000070516">
    <property type="component" value="Chromosome"/>
</dbReference>
<evidence type="ECO:0000313" key="2">
    <source>
        <dbReference type="Proteomes" id="UP000070516"/>
    </source>
</evidence>
<dbReference type="EMBL" id="CP014546">
    <property type="protein sequence ID" value="AMN76864.1"/>
    <property type="molecule type" value="Genomic_DNA"/>
</dbReference>
<reference evidence="1 2" key="1">
    <citation type="submission" date="2016-02" db="EMBL/GenBank/DDBJ databases">
        <title>Complete genome sequence of Pseudomonas azotoformans S4.</title>
        <authorList>
            <person name="Fang Y."/>
            <person name="Wu L."/>
            <person name="Feng G."/>
        </authorList>
    </citation>
    <scope>NUCLEOTIDE SEQUENCE [LARGE SCALE GENOMIC DNA]</scope>
    <source>
        <strain evidence="1 2">S4</strain>
    </source>
</reference>
<dbReference type="RefSeq" id="WP_061433867.1">
    <property type="nucleotide sequence ID" value="NZ_CP014546.1"/>
</dbReference>
<gene>
    <name evidence="1" type="ORF">AYR47_00305</name>
</gene>
<accession>A0A127HQI9</accession>
<protein>
    <submittedName>
        <fullName evidence="1">Short-chain dehydrogenase</fullName>
    </submittedName>
</protein>
<sequence length="95" mass="10445">MNDYIALTSETDGSPALFVKTSAPLNNLLDAANYRIRAVTQVLENLAMRSEITTDSVVLSDFAQLMCIPLRDGCDLLNVIAQRLDLERSNSAARE</sequence>
<organism evidence="1 2">
    <name type="scientific">Pseudomonas azotoformans</name>
    <dbReference type="NCBI Taxonomy" id="47878"/>
    <lineage>
        <taxon>Bacteria</taxon>
        <taxon>Pseudomonadati</taxon>
        <taxon>Pseudomonadota</taxon>
        <taxon>Gammaproteobacteria</taxon>
        <taxon>Pseudomonadales</taxon>
        <taxon>Pseudomonadaceae</taxon>
        <taxon>Pseudomonas</taxon>
    </lineage>
</organism>